<organism evidence="3">
    <name type="scientific">uncultured Alphaproteobacteria bacterium</name>
    <dbReference type="NCBI Taxonomy" id="91750"/>
    <lineage>
        <taxon>Bacteria</taxon>
        <taxon>Pseudomonadati</taxon>
        <taxon>Pseudomonadota</taxon>
        <taxon>Alphaproteobacteria</taxon>
        <taxon>environmental samples</taxon>
    </lineage>
</organism>
<keyword evidence="2" id="KW-0732">Signal</keyword>
<sequence length="204" mass="21144">MNKVLAALAALPLVGFAATPAHAIGVTIGEGYLPGSTVTEDFSSGVDGVGTFSPSVGYAFADLSGEHILPFSVDTGRYAFVTAGLSPVSLNLTGDMQYFGLLWGTVDSYNTISFYDGDTLVASYTGSDIAAKAGVVDTGSAVVYANFWADAGETFDRVVFESSQNSFEFDNVRVAPTPLPAALGLFGSAIAGMGALGLRRRRKV</sequence>
<keyword evidence="1" id="KW-0812">Transmembrane</keyword>
<protein>
    <recommendedName>
        <fullName evidence="4">PEP-CTERM protein-sorting domain-containing protein</fullName>
    </recommendedName>
</protein>
<evidence type="ECO:0000256" key="2">
    <source>
        <dbReference type="SAM" id="SignalP"/>
    </source>
</evidence>
<reference evidence="3" key="1">
    <citation type="submission" date="2016-04" db="EMBL/GenBank/DDBJ databases">
        <authorList>
            <person name="Evans L.H."/>
            <person name="Alamgir A."/>
            <person name="Owens N."/>
            <person name="Weber N.D."/>
            <person name="Virtaneva K."/>
            <person name="Barbian K."/>
            <person name="Babar A."/>
            <person name="Rosenke K."/>
        </authorList>
    </citation>
    <scope>NUCLEOTIDE SEQUENCE</scope>
    <source>
        <strain evidence="3">86</strain>
    </source>
</reference>
<evidence type="ECO:0000256" key="1">
    <source>
        <dbReference type="SAM" id="Phobius"/>
    </source>
</evidence>
<accession>A0A212KK40</accession>
<feature type="chain" id="PRO_5012329543" description="PEP-CTERM protein-sorting domain-containing protein" evidence="2">
    <location>
        <begin position="24"/>
        <end position="204"/>
    </location>
</feature>
<keyword evidence="1" id="KW-1133">Transmembrane helix</keyword>
<dbReference type="EMBL" id="FLUO01000002">
    <property type="protein sequence ID" value="SBW12054.1"/>
    <property type="molecule type" value="Genomic_DNA"/>
</dbReference>
<name>A0A212KK40_9PROT</name>
<evidence type="ECO:0000313" key="3">
    <source>
        <dbReference type="EMBL" id="SBW12054.1"/>
    </source>
</evidence>
<gene>
    <name evidence="3" type="ORF">KL86APRO_20420</name>
</gene>
<evidence type="ECO:0008006" key="4">
    <source>
        <dbReference type="Google" id="ProtNLM"/>
    </source>
</evidence>
<feature type="signal peptide" evidence="2">
    <location>
        <begin position="1"/>
        <end position="23"/>
    </location>
</feature>
<feature type="transmembrane region" description="Helical" evidence="1">
    <location>
        <begin position="179"/>
        <end position="198"/>
    </location>
</feature>
<proteinExistence type="predicted"/>
<dbReference type="AlphaFoldDB" id="A0A212KK40"/>
<keyword evidence="1" id="KW-0472">Membrane</keyword>